<evidence type="ECO:0000313" key="2">
    <source>
        <dbReference type="EMBL" id="RJF88656.1"/>
    </source>
</evidence>
<dbReference type="InterPro" id="IPR007569">
    <property type="entry name" value="DUF559"/>
</dbReference>
<dbReference type="Gene3D" id="3.40.960.10">
    <property type="entry name" value="VSR Endonuclease"/>
    <property type="match status" value="1"/>
</dbReference>
<dbReference type="CDD" id="cd01038">
    <property type="entry name" value="Endonuclease_DUF559"/>
    <property type="match status" value="1"/>
</dbReference>
<feature type="domain" description="DUF559" evidence="1">
    <location>
        <begin position="6"/>
        <end position="110"/>
    </location>
</feature>
<dbReference type="GO" id="GO:0004519">
    <property type="term" value="F:endonuclease activity"/>
    <property type="evidence" value="ECO:0007669"/>
    <property type="project" value="UniProtKB-KW"/>
</dbReference>
<dbReference type="InterPro" id="IPR011335">
    <property type="entry name" value="Restrct_endonuc-II-like"/>
</dbReference>
<dbReference type="SUPFAM" id="SSF52980">
    <property type="entry name" value="Restriction endonuclease-like"/>
    <property type="match status" value="1"/>
</dbReference>
<evidence type="ECO:0000259" key="1">
    <source>
        <dbReference type="Pfam" id="PF04480"/>
    </source>
</evidence>
<sequence>MTVSPQTLVARRLRRDATEAEKRLWRALLEANLIWKFRRQHPIGPYFVDFACPKRRLVIELDGGQHALSVAADASRTAVIARHGYRVIRFWNNEVMTNLTGVIEEIRRHLEAA</sequence>
<keyword evidence="2" id="KW-0378">Hydrolase</keyword>
<organism evidence="2 3">
    <name type="scientific">Oleomonas cavernae</name>
    <dbReference type="NCBI Taxonomy" id="2320859"/>
    <lineage>
        <taxon>Bacteria</taxon>
        <taxon>Pseudomonadati</taxon>
        <taxon>Pseudomonadota</taxon>
        <taxon>Alphaproteobacteria</taxon>
        <taxon>Acetobacterales</taxon>
        <taxon>Acetobacteraceae</taxon>
        <taxon>Oleomonas</taxon>
    </lineage>
</organism>
<dbReference type="PANTHER" id="PTHR38590">
    <property type="entry name" value="BLL0828 PROTEIN"/>
    <property type="match status" value="1"/>
</dbReference>
<dbReference type="InterPro" id="IPR047216">
    <property type="entry name" value="Endonuclease_DUF559_bact"/>
</dbReference>
<dbReference type="Pfam" id="PF04480">
    <property type="entry name" value="DUF559"/>
    <property type="match status" value="1"/>
</dbReference>
<comment type="caution">
    <text evidence="2">The sequence shown here is derived from an EMBL/GenBank/DDBJ whole genome shotgun (WGS) entry which is preliminary data.</text>
</comment>
<dbReference type="Proteomes" id="UP000284605">
    <property type="component" value="Unassembled WGS sequence"/>
</dbReference>
<protein>
    <submittedName>
        <fullName evidence="2">Endonuclease domain-containing protein</fullName>
    </submittedName>
</protein>
<dbReference type="EMBL" id="QYUK01000011">
    <property type="protein sequence ID" value="RJF88656.1"/>
    <property type="molecule type" value="Genomic_DNA"/>
</dbReference>
<keyword evidence="2" id="KW-0255">Endonuclease</keyword>
<keyword evidence="3" id="KW-1185">Reference proteome</keyword>
<accession>A0A418WF70</accession>
<proteinExistence type="predicted"/>
<keyword evidence="2" id="KW-0540">Nuclease</keyword>
<evidence type="ECO:0000313" key="3">
    <source>
        <dbReference type="Proteomes" id="UP000284605"/>
    </source>
</evidence>
<name>A0A418WF70_9PROT</name>
<gene>
    <name evidence="2" type="ORF">D3874_18045</name>
</gene>
<dbReference type="PANTHER" id="PTHR38590:SF1">
    <property type="entry name" value="BLL0828 PROTEIN"/>
    <property type="match status" value="1"/>
</dbReference>
<dbReference type="OrthoDB" id="9798754at2"/>
<dbReference type="AlphaFoldDB" id="A0A418WF70"/>
<reference evidence="2 3" key="1">
    <citation type="submission" date="2018-09" db="EMBL/GenBank/DDBJ databases">
        <authorList>
            <person name="Zhu H."/>
        </authorList>
    </citation>
    <scope>NUCLEOTIDE SEQUENCE [LARGE SCALE GENOMIC DNA]</scope>
    <source>
        <strain evidence="2 3">K1W22B-8</strain>
    </source>
</reference>